<accession>A0A0F9AYZ1</accession>
<dbReference type="InterPro" id="IPR003615">
    <property type="entry name" value="HNH_nuc"/>
</dbReference>
<gene>
    <name evidence="2" type="ORF">LCGC14_2511630</name>
</gene>
<reference evidence="2" key="1">
    <citation type="journal article" date="2015" name="Nature">
        <title>Complex archaea that bridge the gap between prokaryotes and eukaryotes.</title>
        <authorList>
            <person name="Spang A."/>
            <person name="Saw J.H."/>
            <person name="Jorgensen S.L."/>
            <person name="Zaremba-Niedzwiedzka K."/>
            <person name="Martijn J."/>
            <person name="Lind A.E."/>
            <person name="van Eijk R."/>
            <person name="Schleper C."/>
            <person name="Guy L."/>
            <person name="Ettema T.J."/>
        </authorList>
    </citation>
    <scope>NUCLEOTIDE SEQUENCE</scope>
</reference>
<dbReference type="GO" id="GO:0008270">
    <property type="term" value="F:zinc ion binding"/>
    <property type="evidence" value="ECO:0007669"/>
    <property type="project" value="InterPro"/>
</dbReference>
<dbReference type="SMART" id="SM00507">
    <property type="entry name" value="HNHc"/>
    <property type="match status" value="1"/>
</dbReference>
<dbReference type="InterPro" id="IPR002711">
    <property type="entry name" value="HNH"/>
</dbReference>
<dbReference type="CDD" id="cd00085">
    <property type="entry name" value="HNHc"/>
    <property type="match status" value="1"/>
</dbReference>
<evidence type="ECO:0000313" key="2">
    <source>
        <dbReference type="EMBL" id="KKL14839.1"/>
    </source>
</evidence>
<evidence type="ECO:0000259" key="1">
    <source>
        <dbReference type="SMART" id="SM00507"/>
    </source>
</evidence>
<dbReference type="AlphaFoldDB" id="A0A0F9AYZ1"/>
<sequence length="111" mass="12509">GSSYRGKEWAQRSKALRDFCAICGATKSLILDHIVRYRLAKRWGDPNATENLICLCRACHGKKGAIEHHLERGNLVGFLSELNCIGFPRRRVLEALKFYSALPHALEEGTQ</sequence>
<feature type="domain" description="HNH nuclease" evidence="1">
    <location>
        <begin position="9"/>
        <end position="61"/>
    </location>
</feature>
<dbReference type="Gene3D" id="1.10.30.50">
    <property type="match status" value="1"/>
</dbReference>
<dbReference type="EMBL" id="LAZR01040297">
    <property type="protein sequence ID" value="KKL14839.1"/>
    <property type="molecule type" value="Genomic_DNA"/>
</dbReference>
<protein>
    <recommendedName>
        <fullName evidence="1">HNH nuclease domain-containing protein</fullName>
    </recommendedName>
</protein>
<dbReference type="GO" id="GO:0003676">
    <property type="term" value="F:nucleic acid binding"/>
    <property type="evidence" value="ECO:0007669"/>
    <property type="project" value="InterPro"/>
</dbReference>
<dbReference type="Pfam" id="PF01844">
    <property type="entry name" value="HNH"/>
    <property type="match status" value="1"/>
</dbReference>
<name>A0A0F9AYZ1_9ZZZZ</name>
<proteinExistence type="predicted"/>
<feature type="non-terminal residue" evidence="2">
    <location>
        <position position="1"/>
    </location>
</feature>
<comment type="caution">
    <text evidence="2">The sequence shown here is derived from an EMBL/GenBank/DDBJ whole genome shotgun (WGS) entry which is preliminary data.</text>
</comment>
<organism evidence="2">
    <name type="scientific">marine sediment metagenome</name>
    <dbReference type="NCBI Taxonomy" id="412755"/>
    <lineage>
        <taxon>unclassified sequences</taxon>
        <taxon>metagenomes</taxon>
        <taxon>ecological metagenomes</taxon>
    </lineage>
</organism>
<dbReference type="GO" id="GO:0004519">
    <property type="term" value="F:endonuclease activity"/>
    <property type="evidence" value="ECO:0007669"/>
    <property type="project" value="InterPro"/>
</dbReference>